<dbReference type="VEuPathDB" id="FungiDB:MMYC01_209650"/>
<feature type="compositionally biased region" description="Polar residues" evidence="2">
    <location>
        <begin position="13"/>
        <end position="26"/>
    </location>
</feature>
<feature type="compositionally biased region" description="Low complexity" evidence="2">
    <location>
        <begin position="38"/>
        <end position="48"/>
    </location>
</feature>
<dbReference type="OrthoDB" id="4160836at2759"/>
<keyword evidence="4" id="KW-1185">Reference proteome</keyword>
<reference evidence="3 4" key="1">
    <citation type="journal article" date="2016" name="Genome Announc.">
        <title>Genome Sequence of Madurella mycetomatis mm55, Isolated from a Human Mycetoma Case in Sudan.</title>
        <authorList>
            <person name="Smit S."/>
            <person name="Derks M.F."/>
            <person name="Bervoets S."/>
            <person name="Fahal A."/>
            <person name="van Leeuwen W."/>
            <person name="van Belkum A."/>
            <person name="van de Sande W.W."/>
        </authorList>
    </citation>
    <scope>NUCLEOTIDE SEQUENCE [LARGE SCALE GENOMIC DNA]</scope>
    <source>
        <strain evidence="4">mm55</strain>
    </source>
</reference>
<sequence>METSAPKRRRTSPRSAISIQSDQESTTPRDLPPPRPSVSPSRPSFASPTRASLGRFNPEILRRRESQTRRSRPSPDAAPSASRAATPDSAGSLAKALRTRLELRSAAKDSGTQPASEEDGTLRSPARRLGTAHVPTRPTPRPLPPPPSDDDEDITNPFIGRGLRRSDLGVLPEVVVPQPELPPTPEHPDPVVSTPPSGIHNTPSRRPRRNKPLAGNIKSSSPLKQPPLRPPGLPQKGSQPEFSVPADKAQEAARSAPTTAELRGLKPVDSDADKKKLRDSLLAEVGQLERDLDIASKENERIRQARLAKRDAPPPANKDELLDVLRRHVLPPEERNPDPEPATDWLTASALNPIAFLPFSKPGQPLPTLQPPTLPSKDDVPPISHHPLPMSASESLPYLRVFSPLTFTSAVSPLPKAAADTGPLLQHHAISATSTPPGLFAARIEMTVNTKTLAVAELSVPRLDPNAAAELRPFVQRIVGGQQDARQQPGVMHHNVSILCWGMGEWLRVAVQRAKVWGVLEGELEEKEGLSGMVARLRERKEKAVRQGWRRGKRKRGRDDGDPGGDDDEVRYEAGDLLPFIGRTAMDFEIPVLDGGNERPTLRVQWRIRLDWTGEARSEIGVLVGLPAKWHKCDERGQLSNISGLFDELIQAGEDPLDAVRTVVSLLAGEQKV</sequence>
<feature type="region of interest" description="Disordered" evidence="2">
    <location>
        <begin position="548"/>
        <end position="570"/>
    </location>
</feature>
<feature type="region of interest" description="Disordered" evidence="2">
    <location>
        <begin position="1"/>
        <end position="275"/>
    </location>
</feature>
<feature type="region of interest" description="Disordered" evidence="2">
    <location>
        <begin position="361"/>
        <end position="387"/>
    </location>
</feature>
<gene>
    <name evidence="3" type="ORF">MMYC01_209650</name>
</gene>
<evidence type="ECO:0000256" key="2">
    <source>
        <dbReference type="SAM" id="MobiDB-lite"/>
    </source>
</evidence>
<feature type="compositionally biased region" description="Low complexity" evidence="2">
    <location>
        <begin position="74"/>
        <end position="90"/>
    </location>
</feature>
<organism evidence="3 4">
    <name type="scientific">Madurella mycetomatis</name>
    <dbReference type="NCBI Taxonomy" id="100816"/>
    <lineage>
        <taxon>Eukaryota</taxon>
        <taxon>Fungi</taxon>
        <taxon>Dikarya</taxon>
        <taxon>Ascomycota</taxon>
        <taxon>Pezizomycotina</taxon>
        <taxon>Sordariomycetes</taxon>
        <taxon>Sordariomycetidae</taxon>
        <taxon>Sordariales</taxon>
        <taxon>Sordariales incertae sedis</taxon>
        <taxon>Madurella</taxon>
    </lineage>
</organism>
<keyword evidence="1" id="KW-0175">Coiled coil</keyword>
<feature type="compositionally biased region" description="Pro residues" evidence="2">
    <location>
        <begin position="137"/>
        <end position="147"/>
    </location>
</feature>
<evidence type="ECO:0000256" key="1">
    <source>
        <dbReference type="SAM" id="Coils"/>
    </source>
</evidence>
<comment type="caution">
    <text evidence="3">The sequence shown here is derived from an EMBL/GenBank/DDBJ whole genome shotgun (WGS) entry which is preliminary data.</text>
</comment>
<protein>
    <submittedName>
        <fullName evidence="3">Uncharacterized protein</fullName>
    </submittedName>
</protein>
<dbReference type="AlphaFoldDB" id="A0A175VQW1"/>
<accession>A0A175VQW1</accession>
<dbReference type="EMBL" id="LCTW02000442">
    <property type="protein sequence ID" value="KXX73645.1"/>
    <property type="molecule type" value="Genomic_DNA"/>
</dbReference>
<evidence type="ECO:0000313" key="4">
    <source>
        <dbReference type="Proteomes" id="UP000078237"/>
    </source>
</evidence>
<dbReference type="STRING" id="100816.A0A175VQW1"/>
<feature type="compositionally biased region" description="Pro residues" evidence="2">
    <location>
        <begin position="364"/>
        <end position="374"/>
    </location>
</feature>
<dbReference type="Proteomes" id="UP000078237">
    <property type="component" value="Unassembled WGS sequence"/>
</dbReference>
<proteinExistence type="predicted"/>
<feature type="compositionally biased region" description="Pro residues" evidence="2">
    <location>
        <begin position="224"/>
        <end position="233"/>
    </location>
</feature>
<feature type="coiled-coil region" evidence="1">
    <location>
        <begin position="278"/>
        <end position="305"/>
    </location>
</feature>
<name>A0A175VQW1_9PEZI</name>
<feature type="compositionally biased region" description="Low complexity" evidence="2">
    <location>
        <begin position="168"/>
        <end position="178"/>
    </location>
</feature>
<feature type="compositionally biased region" description="Basic residues" evidence="2">
    <location>
        <begin position="1"/>
        <end position="12"/>
    </location>
</feature>
<feature type="compositionally biased region" description="Basic and acidic residues" evidence="2">
    <location>
        <begin position="263"/>
        <end position="275"/>
    </location>
</feature>
<evidence type="ECO:0000313" key="3">
    <source>
        <dbReference type="EMBL" id="KXX73645.1"/>
    </source>
</evidence>